<accession>A0ABN3RJT3</accession>
<keyword evidence="6" id="KW-1185">Reference proteome</keyword>
<feature type="transmembrane region" description="Helical" evidence="2">
    <location>
        <begin position="411"/>
        <end position="432"/>
    </location>
</feature>
<feature type="region of interest" description="Disordered" evidence="1">
    <location>
        <begin position="1"/>
        <end position="47"/>
    </location>
</feature>
<dbReference type="PANTHER" id="PTHR30590:SF3">
    <property type="entry name" value="HYPOTHETICAL MEMBRANE SPANNING PROTEIN"/>
    <property type="match status" value="1"/>
</dbReference>
<proteinExistence type="predicted"/>
<feature type="region of interest" description="Disordered" evidence="1">
    <location>
        <begin position="513"/>
        <end position="540"/>
    </location>
</feature>
<feature type="transmembrane region" description="Helical" evidence="2">
    <location>
        <begin position="222"/>
        <end position="240"/>
    </location>
</feature>
<evidence type="ECO:0000256" key="2">
    <source>
        <dbReference type="SAM" id="Phobius"/>
    </source>
</evidence>
<evidence type="ECO:0000313" key="5">
    <source>
        <dbReference type="EMBL" id="GAA2654052.1"/>
    </source>
</evidence>
<dbReference type="EMBL" id="BAAASJ010000104">
    <property type="protein sequence ID" value="GAA2654052.1"/>
    <property type="molecule type" value="Genomic_DNA"/>
</dbReference>
<feature type="transmembrane region" description="Helical" evidence="2">
    <location>
        <begin position="260"/>
        <end position="286"/>
    </location>
</feature>
<feature type="transmembrane region" description="Helical" evidence="2">
    <location>
        <begin position="468"/>
        <end position="490"/>
    </location>
</feature>
<feature type="region of interest" description="Disordered" evidence="1">
    <location>
        <begin position="340"/>
        <end position="367"/>
    </location>
</feature>
<reference evidence="6" key="1">
    <citation type="journal article" date="2019" name="Int. J. Syst. Evol. Microbiol.">
        <title>The Global Catalogue of Microorganisms (GCM) 10K type strain sequencing project: providing services to taxonomists for standard genome sequencing and annotation.</title>
        <authorList>
            <consortium name="The Broad Institute Genomics Platform"/>
            <consortium name="The Broad Institute Genome Sequencing Center for Infectious Disease"/>
            <person name="Wu L."/>
            <person name="Ma J."/>
        </authorList>
    </citation>
    <scope>NUCLEOTIDE SEQUENCE [LARGE SCALE GENOMIC DNA]</scope>
    <source>
        <strain evidence="6">JCM 4524</strain>
    </source>
</reference>
<evidence type="ECO:0008006" key="7">
    <source>
        <dbReference type="Google" id="ProtNLM"/>
    </source>
</evidence>
<comment type="caution">
    <text evidence="5">The sequence shown here is derived from an EMBL/GenBank/DDBJ whole genome shotgun (WGS) entry which is preliminary data.</text>
</comment>
<feature type="compositionally biased region" description="Basic and acidic residues" evidence="1">
    <location>
        <begin position="514"/>
        <end position="526"/>
    </location>
</feature>
<feature type="region of interest" description="Disordered" evidence="1">
    <location>
        <begin position="60"/>
        <end position="96"/>
    </location>
</feature>
<organism evidence="5 6">
    <name type="scientific">Streptomyces vastus</name>
    <dbReference type="NCBI Taxonomy" id="285451"/>
    <lineage>
        <taxon>Bacteria</taxon>
        <taxon>Bacillati</taxon>
        <taxon>Actinomycetota</taxon>
        <taxon>Actinomycetes</taxon>
        <taxon>Kitasatosporales</taxon>
        <taxon>Streptomycetaceae</taxon>
        <taxon>Streptomyces</taxon>
    </lineage>
</organism>
<dbReference type="Pfam" id="PF04235">
    <property type="entry name" value="DUF418"/>
    <property type="match status" value="1"/>
</dbReference>
<feature type="transmembrane region" description="Helical" evidence="2">
    <location>
        <begin position="298"/>
        <end position="319"/>
    </location>
</feature>
<dbReference type="PANTHER" id="PTHR30590">
    <property type="entry name" value="INNER MEMBRANE PROTEIN"/>
    <property type="match status" value="1"/>
</dbReference>
<feature type="transmembrane region" description="Helical" evidence="2">
    <location>
        <begin position="140"/>
        <end position="159"/>
    </location>
</feature>
<evidence type="ECO:0000256" key="1">
    <source>
        <dbReference type="SAM" id="MobiDB-lite"/>
    </source>
</evidence>
<feature type="compositionally biased region" description="Pro residues" evidence="1">
    <location>
        <begin position="14"/>
        <end position="25"/>
    </location>
</feature>
<feature type="transmembrane region" description="Helical" evidence="2">
    <location>
        <begin position="197"/>
        <end position="215"/>
    </location>
</feature>
<dbReference type="InterPro" id="IPR052529">
    <property type="entry name" value="Bact_Transport_Assoc"/>
</dbReference>
<dbReference type="InterPro" id="IPR012429">
    <property type="entry name" value="HGSNAT_cat"/>
</dbReference>
<feature type="domain" description="DUF418" evidence="3">
    <location>
        <begin position="408"/>
        <end position="507"/>
    </location>
</feature>
<sequence>MVADGLVNEQATPPVGPCPAGPYPPGGGSYPATRQWPDPPGGGVGPDSRRILWPGAVRQPQGMTQNADETALASSAGAPPGTVEHNPPEAPGTGRVPVGRLIGVDLARGLAVFGMYAAHVGPDPMFERGVTGFLMELSHGRSSALFALLAGFSLVLITGRTPKTGRAGRQAVAKVVIRALVLLVLGTAMTMWLDTPVMVILAYYGVYFLLVLPLYRLSAGPLAIIAAAGALVLPQLLYLIRKALPEDGVDGVWGWPTDATGIISLLFTGGFPALTWLPFVIAGMAVARLDLAATAVRIRLGITGAGLAVLGYGGSWLALHLVPGALSTLNARFQGAPDLDVPGSGVESGSGRGETAPSDLSDGGIPAKELAEGDWGEGGSAASAWWSDTWGYPNHDTPAELLVASPHSETTLSIVANTGVAIAVLVGCLAAVDTFPRFRRLARPVIAVGSMSLTAYVLQFPGVHFFGIGHSTITVLLGFIAAAAVFATLWSRFFRRGPLEWLLGKATKPAELVGARREPERNRLSEADGSAGDTEEKSKK</sequence>
<evidence type="ECO:0000259" key="4">
    <source>
        <dbReference type="Pfam" id="PF07786"/>
    </source>
</evidence>
<dbReference type="Proteomes" id="UP001500151">
    <property type="component" value="Unassembled WGS sequence"/>
</dbReference>
<feature type="transmembrane region" description="Helical" evidence="2">
    <location>
        <begin position="444"/>
        <end position="462"/>
    </location>
</feature>
<feature type="domain" description="Heparan-alpha-glucosaminide N-acetyltransferase catalytic" evidence="4">
    <location>
        <begin position="100"/>
        <end position="293"/>
    </location>
</feature>
<evidence type="ECO:0000259" key="3">
    <source>
        <dbReference type="Pfam" id="PF04235"/>
    </source>
</evidence>
<dbReference type="Pfam" id="PF07786">
    <property type="entry name" value="HGSNAT_cat"/>
    <property type="match status" value="1"/>
</dbReference>
<keyword evidence="2" id="KW-0812">Transmembrane</keyword>
<protein>
    <recommendedName>
        <fullName evidence="7">DUF418 domain-containing protein</fullName>
    </recommendedName>
</protein>
<gene>
    <name evidence="5" type="ORF">GCM10010307_65910</name>
</gene>
<name>A0ABN3RJT3_9ACTN</name>
<evidence type="ECO:0000313" key="6">
    <source>
        <dbReference type="Proteomes" id="UP001500151"/>
    </source>
</evidence>
<keyword evidence="2" id="KW-1133">Transmembrane helix</keyword>
<keyword evidence="2" id="KW-0472">Membrane</keyword>
<feature type="transmembrane region" description="Helical" evidence="2">
    <location>
        <begin position="171"/>
        <end position="191"/>
    </location>
</feature>
<dbReference type="InterPro" id="IPR007349">
    <property type="entry name" value="DUF418"/>
</dbReference>